<feature type="region of interest" description="Disordered" evidence="4">
    <location>
        <begin position="217"/>
        <end position="242"/>
    </location>
</feature>
<feature type="compositionally biased region" description="Basic and acidic residues" evidence="4">
    <location>
        <begin position="662"/>
        <end position="679"/>
    </location>
</feature>
<feature type="region of interest" description="Disordered" evidence="4">
    <location>
        <begin position="909"/>
        <end position="991"/>
    </location>
</feature>
<feature type="domain" description="BRCT" evidence="5">
    <location>
        <begin position="703"/>
        <end position="762"/>
    </location>
</feature>
<feature type="compositionally biased region" description="Polar residues" evidence="4">
    <location>
        <begin position="306"/>
        <end position="322"/>
    </location>
</feature>
<feature type="compositionally biased region" description="Basic and acidic residues" evidence="4">
    <location>
        <begin position="186"/>
        <end position="202"/>
    </location>
</feature>
<dbReference type="Proteomes" id="UP000748756">
    <property type="component" value="Unassembled WGS sequence"/>
</dbReference>
<comment type="caution">
    <text evidence="6">The sequence shown here is derived from an EMBL/GenBank/DDBJ whole genome shotgun (WGS) entry which is preliminary data.</text>
</comment>
<feature type="compositionally biased region" description="Basic and acidic residues" evidence="4">
    <location>
        <begin position="337"/>
        <end position="354"/>
    </location>
</feature>
<feature type="compositionally biased region" description="Low complexity" evidence="4">
    <location>
        <begin position="925"/>
        <end position="981"/>
    </location>
</feature>
<dbReference type="OrthoDB" id="342264at2759"/>
<evidence type="ECO:0000313" key="7">
    <source>
        <dbReference type="Proteomes" id="UP000748756"/>
    </source>
</evidence>
<dbReference type="InterPro" id="IPR051579">
    <property type="entry name" value="DDR_Transcriptional_Reg"/>
</dbReference>
<reference evidence="6" key="1">
    <citation type="journal article" date="2020" name="Fungal Divers.">
        <title>Resolving the Mortierellaceae phylogeny through synthesis of multi-gene phylogenetics and phylogenomics.</title>
        <authorList>
            <person name="Vandepol N."/>
            <person name="Liber J."/>
            <person name="Desiro A."/>
            <person name="Na H."/>
            <person name="Kennedy M."/>
            <person name="Barry K."/>
            <person name="Grigoriev I.V."/>
            <person name="Miller A.N."/>
            <person name="O'Donnell K."/>
            <person name="Stajich J.E."/>
            <person name="Bonito G."/>
        </authorList>
    </citation>
    <scope>NUCLEOTIDE SEQUENCE</scope>
    <source>
        <strain evidence="6">NRRL 6426</strain>
    </source>
</reference>
<feature type="compositionally biased region" description="Polar residues" evidence="4">
    <location>
        <begin position="541"/>
        <end position="589"/>
    </location>
</feature>
<dbReference type="PANTHER" id="PTHR23196">
    <property type="entry name" value="PAX TRANSCRIPTION ACTIVATION DOMAIN INTERACTING PROTEIN"/>
    <property type="match status" value="1"/>
</dbReference>
<feature type="compositionally biased region" description="Low complexity" evidence="4">
    <location>
        <begin position="356"/>
        <end position="369"/>
    </location>
</feature>
<dbReference type="EMBL" id="JAAAUQ010001064">
    <property type="protein sequence ID" value="KAF9143485.1"/>
    <property type="molecule type" value="Genomic_DNA"/>
</dbReference>
<feature type="compositionally biased region" description="Low complexity" evidence="4">
    <location>
        <begin position="170"/>
        <end position="183"/>
    </location>
</feature>
<evidence type="ECO:0000256" key="3">
    <source>
        <dbReference type="ARBA" id="ARBA00023242"/>
    </source>
</evidence>
<feature type="region of interest" description="Disordered" evidence="4">
    <location>
        <begin position="144"/>
        <end position="202"/>
    </location>
</feature>
<comment type="subcellular location">
    <subcellularLocation>
        <location evidence="1">Nucleus</location>
    </subcellularLocation>
</comment>
<feature type="compositionally biased region" description="Basic and acidic residues" evidence="4">
    <location>
        <begin position="590"/>
        <end position="607"/>
    </location>
</feature>
<organism evidence="6 7">
    <name type="scientific">Linnemannia schmuckeri</name>
    <dbReference type="NCBI Taxonomy" id="64567"/>
    <lineage>
        <taxon>Eukaryota</taxon>
        <taxon>Fungi</taxon>
        <taxon>Fungi incertae sedis</taxon>
        <taxon>Mucoromycota</taxon>
        <taxon>Mortierellomycotina</taxon>
        <taxon>Mortierellomycetes</taxon>
        <taxon>Mortierellales</taxon>
        <taxon>Mortierellaceae</taxon>
        <taxon>Linnemannia</taxon>
    </lineage>
</organism>
<feature type="compositionally biased region" description="Polar residues" evidence="4">
    <location>
        <begin position="480"/>
        <end position="489"/>
    </location>
</feature>
<feature type="region of interest" description="Disordered" evidence="4">
    <location>
        <begin position="474"/>
        <end position="681"/>
    </location>
</feature>
<dbReference type="PROSITE" id="PS50172">
    <property type="entry name" value="BRCT"/>
    <property type="match status" value="1"/>
</dbReference>
<dbReference type="GO" id="GO:0005634">
    <property type="term" value="C:nucleus"/>
    <property type="evidence" value="ECO:0007669"/>
    <property type="project" value="UniProtKB-SubCell"/>
</dbReference>
<dbReference type="SMART" id="SM00292">
    <property type="entry name" value="BRCT"/>
    <property type="match status" value="2"/>
</dbReference>
<evidence type="ECO:0000313" key="6">
    <source>
        <dbReference type="EMBL" id="KAF9143485.1"/>
    </source>
</evidence>
<feature type="compositionally biased region" description="Basic and acidic residues" evidence="4">
    <location>
        <begin position="614"/>
        <end position="626"/>
    </location>
</feature>
<keyword evidence="3" id="KW-0539">Nucleus</keyword>
<dbReference type="PANTHER" id="PTHR23196:SF1">
    <property type="entry name" value="PAX-INTERACTING PROTEIN 1"/>
    <property type="match status" value="1"/>
</dbReference>
<gene>
    <name evidence="6" type="primary">MDC1</name>
    <name evidence="6" type="ORF">BG015_000415</name>
</gene>
<keyword evidence="7" id="KW-1185">Reference proteome</keyword>
<evidence type="ECO:0000256" key="1">
    <source>
        <dbReference type="ARBA" id="ARBA00004123"/>
    </source>
</evidence>
<feature type="compositionally biased region" description="Basic residues" evidence="4">
    <location>
        <begin position="982"/>
        <end position="991"/>
    </location>
</feature>
<accession>A0A9P5RR84</accession>
<feature type="compositionally biased region" description="Basic and acidic residues" evidence="4">
    <location>
        <begin position="530"/>
        <end position="540"/>
    </location>
</feature>
<dbReference type="Gene3D" id="3.40.50.10190">
    <property type="entry name" value="BRCT domain"/>
    <property type="match status" value="2"/>
</dbReference>
<keyword evidence="2" id="KW-0227">DNA damage</keyword>
<dbReference type="CDD" id="cd17744">
    <property type="entry name" value="BRCT_MDC1_rpt1"/>
    <property type="match status" value="1"/>
</dbReference>
<dbReference type="SUPFAM" id="SSF52113">
    <property type="entry name" value="BRCT domain"/>
    <property type="match status" value="1"/>
</dbReference>
<evidence type="ECO:0000259" key="5">
    <source>
        <dbReference type="PROSITE" id="PS50172"/>
    </source>
</evidence>
<dbReference type="InterPro" id="IPR036420">
    <property type="entry name" value="BRCT_dom_sf"/>
</dbReference>
<proteinExistence type="predicted"/>
<evidence type="ECO:0000256" key="2">
    <source>
        <dbReference type="ARBA" id="ARBA00022763"/>
    </source>
</evidence>
<feature type="compositionally biased region" description="Basic and acidic residues" evidence="4">
    <location>
        <begin position="502"/>
        <end position="520"/>
    </location>
</feature>
<protein>
    <submittedName>
        <fullName evidence="6">Mediator of DNA damage checkpoint protein 1</fullName>
    </submittedName>
</protein>
<dbReference type="AlphaFoldDB" id="A0A9P5RR84"/>
<feature type="region of interest" description="Disordered" evidence="4">
    <location>
        <begin position="306"/>
        <end position="424"/>
    </location>
</feature>
<feature type="compositionally biased region" description="Acidic residues" evidence="4">
    <location>
        <begin position="394"/>
        <end position="405"/>
    </location>
</feature>
<name>A0A9P5RR84_9FUNG</name>
<dbReference type="GO" id="GO:0006974">
    <property type="term" value="P:DNA damage response"/>
    <property type="evidence" value="ECO:0007669"/>
    <property type="project" value="UniProtKB-KW"/>
</dbReference>
<dbReference type="InterPro" id="IPR001357">
    <property type="entry name" value="BRCT_dom"/>
</dbReference>
<sequence length="991" mass="110176">MQHGQDNVQEAKTDDGEKAVARVKVYPFLMQPEQTFYLYKGINFVGRDPNECTVWLTDDFICRDAPKRPGEKPTTFYVNQVMELNTWYPCNPDMKFKLAGLLTLFDVTRLTSEEQEAAPRKGYISPEQQMAIDNKTHMEETFVGEGPTEHNTQPSAPPILMPSYYNQNHNSRGSSYNSRSASAPGYEREGDHIRAPSDHSFDSTQRIEDLTQVVREERHRSNRRVSLPPIQPLEGVPADITLPRPIRGGPGCFNRPSKVPDHMLANHREYFDEIDASSQPKDIHHEATLVISDDLDDASQSSVILPETQPTQFLPTTSQDLAPNSLPEDIVVSGRRLSVERQREDAGDAEDRAHGSRSGSVVPESPVSSQQDYIPSTPAELIGLSRTAVRDAQEQDCGEDEEDEDRVPQTPVEEQQDQKQHTAMSDISVQLSESIPDSQATQEAIRLSLSSDDQPQHYKQEDIIVKTEEVESERHLLHSVDSQNVSLSSPGAVKAEDDDDEGTKVDEDSKPRWRFGKEVCPDSQRSTRSSSRDRSREEVHVTSTSTTAIAADNNTLTSTGSTAYLQQSASPGPQASEQEMLNTDPYHSSQDSDRTASREGSPKHNLEPDAALEEPTKPAKQIKVENTDDVSTAAKGRSRRGASAARPNNSENADPHPSFVRTRSERRTRSSTTEVEHQHSIMVSSPSWDEWKKKDALYKKPVGVYNDEAHADMTVLVFNPVNGMRTCKLMCAIARGIPIVTDDWLKDSIADNHPRPTEDYLYEDKQMEKEYNFSFKEVCAKGKSNVENGIQIFDHYEFYCVFTKKYNGFNGSALTEQGYLVSETVRTNVIPMIKVCGGKVLMRPAKPDSTKKERTIIIGQNVPDCSETQMYIAAGFKVMDREFILSSILRQSPELDFETHAIPAQSTTAIAEKDDDAGENSDLTSASNTKSARSRSRSTSVVPSMSRSSSSVRPQRSNSTLSTSSSSSAVASTSPKGTATTGKKKRAPKKK</sequence>
<evidence type="ECO:0000256" key="4">
    <source>
        <dbReference type="SAM" id="MobiDB-lite"/>
    </source>
</evidence>